<evidence type="ECO:0000256" key="3">
    <source>
        <dbReference type="ARBA" id="ARBA00022475"/>
    </source>
</evidence>
<dbReference type="GO" id="GO:0098797">
    <property type="term" value="C:plasma membrane protein complex"/>
    <property type="evidence" value="ECO:0007669"/>
    <property type="project" value="TreeGrafter"/>
</dbReference>
<comment type="similarity">
    <text evidence="2">Belongs to the ABC-4 integral membrane protein family. LolC/E subfamily.</text>
</comment>
<feature type="transmembrane region" description="Helical" evidence="7">
    <location>
        <begin position="381"/>
        <end position="404"/>
    </location>
</feature>
<evidence type="ECO:0000259" key="8">
    <source>
        <dbReference type="Pfam" id="PF02687"/>
    </source>
</evidence>
<dbReference type="GO" id="GO:0044874">
    <property type="term" value="P:lipoprotein localization to outer membrane"/>
    <property type="evidence" value="ECO:0007669"/>
    <property type="project" value="TreeGrafter"/>
</dbReference>
<dbReference type="AlphaFoldDB" id="E0XSW7"/>
<comment type="subcellular location">
    <subcellularLocation>
        <location evidence="1">Cell membrane</location>
        <topology evidence="1">Multi-pass membrane protein</topology>
    </subcellularLocation>
</comment>
<dbReference type="PANTHER" id="PTHR30489:SF0">
    <property type="entry name" value="LIPOPROTEIN-RELEASING SYSTEM TRANSMEMBRANE PROTEIN LOLE"/>
    <property type="match status" value="1"/>
</dbReference>
<dbReference type="EMBL" id="GU474867">
    <property type="protein sequence ID" value="ADI17508.1"/>
    <property type="molecule type" value="Genomic_DNA"/>
</dbReference>
<evidence type="ECO:0000256" key="1">
    <source>
        <dbReference type="ARBA" id="ARBA00004651"/>
    </source>
</evidence>
<feature type="transmembrane region" description="Helical" evidence="7">
    <location>
        <begin position="283"/>
        <end position="310"/>
    </location>
</feature>
<evidence type="ECO:0000259" key="9">
    <source>
        <dbReference type="Pfam" id="PF12704"/>
    </source>
</evidence>
<evidence type="ECO:0000256" key="7">
    <source>
        <dbReference type="SAM" id="Phobius"/>
    </source>
</evidence>
<proteinExistence type="inferred from homology"/>
<evidence type="ECO:0000256" key="4">
    <source>
        <dbReference type="ARBA" id="ARBA00022692"/>
    </source>
</evidence>
<sequence>MNVSLYVARRYLTSKKASGFISVIAYLAMGGVVLGVAALIIILSVTNGFSGEIKNRLIGMNAHINIRRFDGEPITNYHALIDSLSEWSDVVGAAPVIDSKVIIVSKRDFGRVDGIPIWGIDPKNFPKVSDLSKHLLYSDREEILLGDVEGEDQKGIILGEYLARRLKVGPGFEVLLFTVRNIDVENTVLDGLVPKTWPFLIVDHFESGMYQYDDNYAFIHLKDAQRILGIGDVVTDIHIRVKDIYTAPEIGESLAETFKYPYRISDWTQLFPEFFRWIELEKWAIFIALSLIVLVAAFNIMSILVMSVLIKTSEIGILRTMGCSISEIYRIFVYQGLIIGGAGTILGCIIGTAVCYAQQRFDVISIPGDVYLINSLPVDMAVIDFLLVVCVSMTICLSTSIYPARKAAKLMPVRAIRHIL</sequence>
<feature type="transmembrane region" description="Helical" evidence="7">
    <location>
        <begin position="331"/>
        <end position="354"/>
    </location>
</feature>
<dbReference type="InterPro" id="IPR003838">
    <property type="entry name" value="ABC3_permease_C"/>
</dbReference>
<evidence type="ECO:0000256" key="6">
    <source>
        <dbReference type="ARBA" id="ARBA00023136"/>
    </source>
</evidence>
<dbReference type="InterPro" id="IPR025857">
    <property type="entry name" value="MacB_PCD"/>
</dbReference>
<protein>
    <submittedName>
        <fullName evidence="10">ABC-type transport system, involved in lipoprotein release, permease component</fullName>
    </submittedName>
</protein>
<name>E0XSW7_9BACT</name>
<evidence type="ECO:0000313" key="10">
    <source>
        <dbReference type="EMBL" id="ADI17508.1"/>
    </source>
</evidence>
<accession>E0XSW7</accession>
<keyword evidence="5 7" id="KW-1133">Transmembrane helix</keyword>
<evidence type="ECO:0000256" key="2">
    <source>
        <dbReference type="ARBA" id="ARBA00005236"/>
    </source>
</evidence>
<feature type="domain" description="ABC3 transporter permease C-terminal" evidence="8">
    <location>
        <begin position="287"/>
        <end position="410"/>
    </location>
</feature>
<dbReference type="InterPro" id="IPR051447">
    <property type="entry name" value="Lipoprotein-release_system"/>
</dbReference>
<reference evidence="10" key="1">
    <citation type="journal article" date="2011" name="Environ. Microbiol.">
        <title>Time-series analyses of Monterey Bay coastal microbial picoplankton using a 'genome proxy' microarray.</title>
        <authorList>
            <person name="Rich V.I."/>
            <person name="Pham V.D."/>
            <person name="Eppley J."/>
            <person name="Shi Y."/>
            <person name="DeLong E.F."/>
        </authorList>
    </citation>
    <scope>NUCLEOTIDE SEQUENCE</scope>
</reference>
<dbReference type="Pfam" id="PF02687">
    <property type="entry name" value="FtsX"/>
    <property type="match status" value="1"/>
</dbReference>
<keyword evidence="3" id="KW-1003">Cell membrane</keyword>
<feature type="domain" description="MacB-like periplasmic core" evidence="9">
    <location>
        <begin position="27"/>
        <end position="254"/>
    </location>
</feature>
<keyword evidence="4 7" id="KW-0812">Transmembrane</keyword>
<organism evidence="10">
    <name type="scientific">uncultured bacterium HF0130_06E03</name>
    <dbReference type="NCBI Taxonomy" id="710813"/>
    <lineage>
        <taxon>Bacteria</taxon>
        <taxon>environmental samples</taxon>
    </lineage>
</organism>
<keyword evidence="10" id="KW-0449">Lipoprotein</keyword>
<dbReference type="Pfam" id="PF12704">
    <property type="entry name" value="MacB_PCD"/>
    <property type="match status" value="1"/>
</dbReference>
<dbReference type="PANTHER" id="PTHR30489">
    <property type="entry name" value="LIPOPROTEIN-RELEASING SYSTEM TRANSMEMBRANE PROTEIN LOLE"/>
    <property type="match status" value="1"/>
</dbReference>
<feature type="transmembrane region" description="Helical" evidence="7">
    <location>
        <begin position="20"/>
        <end position="45"/>
    </location>
</feature>
<evidence type="ECO:0000256" key="5">
    <source>
        <dbReference type="ARBA" id="ARBA00022989"/>
    </source>
</evidence>
<keyword evidence="6 7" id="KW-0472">Membrane</keyword>